<feature type="domain" description="Helix-turn-helix" evidence="1">
    <location>
        <begin position="75"/>
        <end position="124"/>
    </location>
</feature>
<gene>
    <name evidence="2" type="ORF">GKE90_06285</name>
</gene>
<dbReference type="EMBL" id="WKPO01000006">
    <property type="protein sequence ID" value="MSB48309.1"/>
    <property type="molecule type" value="Genomic_DNA"/>
</dbReference>
<organism evidence="2 3">
    <name type="scientific">Flavonifractor plautii</name>
    <name type="common">Fusobacterium plautii</name>
    <dbReference type="NCBI Taxonomy" id="292800"/>
    <lineage>
        <taxon>Bacteria</taxon>
        <taxon>Bacillati</taxon>
        <taxon>Bacillota</taxon>
        <taxon>Clostridia</taxon>
        <taxon>Eubacteriales</taxon>
        <taxon>Oscillospiraceae</taxon>
        <taxon>Flavonifractor</taxon>
    </lineage>
</organism>
<comment type="caution">
    <text evidence="2">The sequence shown here is derived from an EMBL/GenBank/DDBJ whole genome shotgun (WGS) entry which is preliminary data.</text>
</comment>
<protein>
    <submittedName>
        <fullName evidence="2">Helix-turn-helix domain-containing protein</fullName>
    </submittedName>
</protein>
<accession>A0A6I2RMI7</accession>
<sequence>MRYKEEVKITNGQQYRHHPLQRTAFASYQPLALYLRILRLTRTALSIPDNTPLHFLYGSASKGGEEMMFRSYPDVMTVKQLAAALGIGINKAYEIVNDGTINSKRIGRRILIPKLYLVDYIQQTRYNKGV</sequence>
<name>A0A6I2RMI7_FLAPL</name>
<evidence type="ECO:0000313" key="3">
    <source>
        <dbReference type="Proteomes" id="UP000429811"/>
    </source>
</evidence>
<dbReference type="AlphaFoldDB" id="A0A6I2RMI7"/>
<evidence type="ECO:0000259" key="1">
    <source>
        <dbReference type="Pfam" id="PF12728"/>
    </source>
</evidence>
<dbReference type="Pfam" id="PF12728">
    <property type="entry name" value="HTH_17"/>
    <property type="match status" value="1"/>
</dbReference>
<dbReference type="Proteomes" id="UP000429811">
    <property type="component" value="Unassembled WGS sequence"/>
</dbReference>
<proteinExistence type="predicted"/>
<dbReference type="InterPro" id="IPR010093">
    <property type="entry name" value="SinI_DNA-bd"/>
</dbReference>
<dbReference type="RefSeq" id="WP_081746169.1">
    <property type="nucleotide sequence ID" value="NZ_JADMOW010000027.1"/>
</dbReference>
<dbReference type="GO" id="GO:0003677">
    <property type="term" value="F:DNA binding"/>
    <property type="evidence" value="ECO:0007669"/>
    <property type="project" value="InterPro"/>
</dbReference>
<dbReference type="NCBIfam" id="TIGR01764">
    <property type="entry name" value="excise"/>
    <property type="match status" value="1"/>
</dbReference>
<dbReference type="InterPro" id="IPR041657">
    <property type="entry name" value="HTH_17"/>
</dbReference>
<evidence type="ECO:0000313" key="2">
    <source>
        <dbReference type="EMBL" id="MSB48309.1"/>
    </source>
</evidence>
<reference evidence="2 3" key="1">
    <citation type="journal article" date="2019" name="Nat. Med.">
        <title>A library of human gut bacterial isolates paired with longitudinal multiomics data enables mechanistic microbiome research.</title>
        <authorList>
            <person name="Poyet M."/>
            <person name="Groussin M."/>
            <person name="Gibbons S.M."/>
            <person name="Avila-Pacheco J."/>
            <person name="Jiang X."/>
            <person name="Kearney S.M."/>
            <person name="Perrotta A.R."/>
            <person name="Berdy B."/>
            <person name="Zhao S."/>
            <person name="Lieberman T.D."/>
            <person name="Swanson P.K."/>
            <person name="Smith M."/>
            <person name="Roesemann S."/>
            <person name="Alexander J.E."/>
            <person name="Rich S.A."/>
            <person name="Livny J."/>
            <person name="Vlamakis H."/>
            <person name="Clish C."/>
            <person name="Bullock K."/>
            <person name="Deik A."/>
            <person name="Scott J."/>
            <person name="Pierce K.A."/>
            <person name="Xavier R.J."/>
            <person name="Alm E.J."/>
        </authorList>
    </citation>
    <scope>NUCLEOTIDE SEQUENCE [LARGE SCALE GENOMIC DNA]</scope>
    <source>
        <strain evidence="2 3">BIOML-A5</strain>
    </source>
</reference>